<protein>
    <recommendedName>
        <fullName evidence="6">RNA polymerase sigma factor</fullName>
    </recommendedName>
</protein>
<keyword evidence="5 6" id="KW-0804">Transcription</keyword>
<dbReference type="Proteomes" id="UP001290455">
    <property type="component" value="Unassembled WGS sequence"/>
</dbReference>
<evidence type="ECO:0000313" key="10">
    <source>
        <dbReference type="Proteomes" id="UP001290455"/>
    </source>
</evidence>
<dbReference type="Pfam" id="PF08281">
    <property type="entry name" value="Sigma70_r4_2"/>
    <property type="match status" value="1"/>
</dbReference>
<evidence type="ECO:0000313" key="9">
    <source>
        <dbReference type="EMBL" id="MDZ5471520.1"/>
    </source>
</evidence>
<dbReference type="SUPFAM" id="SSF88946">
    <property type="entry name" value="Sigma2 domain of RNA polymerase sigma factors"/>
    <property type="match status" value="1"/>
</dbReference>
<dbReference type="PANTHER" id="PTHR43133">
    <property type="entry name" value="RNA POLYMERASE ECF-TYPE SIGMA FACTO"/>
    <property type="match status" value="1"/>
</dbReference>
<organism evidence="9 10">
    <name type="scientific">Robertmurraya mangrovi</name>
    <dbReference type="NCBI Taxonomy" id="3098077"/>
    <lineage>
        <taxon>Bacteria</taxon>
        <taxon>Bacillati</taxon>
        <taxon>Bacillota</taxon>
        <taxon>Bacilli</taxon>
        <taxon>Bacillales</taxon>
        <taxon>Bacillaceae</taxon>
        <taxon>Robertmurraya</taxon>
    </lineage>
</organism>
<keyword evidence="2 6" id="KW-0805">Transcription regulation</keyword>
<evidence type="ECO:0000256" key="6">
    <source>
        <dbReference type="RuleBase" id="RU000716"/>
    </source>
</evidence>
<dbReference type="Gene3D" id="1.10.10.10">
    <property type="entry name" value="Winged helix-like DNA-binding domain superfamily/Winged helix DNA-binding domain"/>
    <property type="match status" value="1"/>
</dbReference>
<dbReference type="InterPro" id="IPR039425">
    <property type="entry name" value="RNA_pol_sigma-70-like"/>
</dbReference>
<dbReference type="RefSeq" id="WP_322445812.1">
    <property type="nucleotide sequence ID" value="NZ_JAXOFX010000003.1"/>
</dbReference>
<sequence>MSEIHNSIDMNDICEKYSKRLFQVAFCITRDHYLAQDVVQETLIKAYQKMDTVKEVEKLGSWLSSIATRTAIDFVRKEKRKNETMLEGSVLEDKNVHLIANQDVEKEVEVSLLKEEIGRVINGFSSDAKNIFLLKIKEGLKEKEIASKLHINEGTVKTKVYRARKQLKMELAEQYLA</sequence>
<keyword evidence="4 6" id="KW-0238">DNA-binding</keyword>
<dbReference type="InterPro" id="IPR014284">
    <property type="entry name" value="RNA_pol_sigma-70_dom"/>
</dbReference>
<feature type="domain" description="RNA polymerase sigma-70 region 2" evidence="7">
    <location>
        <begin position="15"/>
        <end position="80"/>
    </location>
</feature>
<evidence type="ECO:0000256" key="4">
    <source>
        <dbReference type="ARBA" id="ARBA00023125"/>
    </source>
</evidence>
<proteinExistence type="inferred from homology"/>
<dbReference type="InterPro" id="IPR013324">
    <property type="entry name" value="RNA_pol_sigma_r3/r4-like"/>
</dbReference>
<gene>
    <name evidence="9" type="ORF">SM124_07140</name>
</gene>
<dbReference type="PANTHER" id="PTHR43133:SF60">
    <property type="entry name" value="RNA POLYMERASE SIGMA FACTOR SIGV"/>
    <property type="match status" value="1"/>
</dbReference>
<comment type="caution">
    <text evidence="9">The sequence shown here is derived from an EMBL/GenBank/DDBJ whole genome shotgun (WGS) entry which is preliminary data.</text>
</comment>
<dbReference type="CDD" id="cd06171">
    <property type="entry name" value="Sigma70_r4"/>
    <property type="match status" value="1"/>
</dbReference>
<evidence type="ECO:0000256" key="5">
    <source>
        <dbReference type="ARBA" id="ARBA00023163"/>
    </source>
</evidence>
<dbReference type="InterPro" id="IPR013249">
    <property type="entry name" value="RNA_pol_sigma70_r4_t2"/>
</dbReference>
<dbReference type="Gene3D" id="1.10.1740.10">
    <property type="match status" value="1"/>
</dbReference>
<comment type="similarity">
    <text evidence="1 6">Belongs to the sigma-70 factor family. ECF subfamily.</text>
</comment>
<evidence type="ECO:0000259" key="7">
    <source>
        <dbReference type="Pfam" id="PF04542"/>
    </source>
</evidence>
<keyword evidence="3 6" id="KW-0731">Sigma factor</keyword>
<evidence type="ECO:0000256" key="1">
    <source>
        <dbReference type="ARBA" id="ARBA00010641"/>
    </source>
</evidence>
<dbReference type="InterPro" id="IPR036388">
    <property type="entry name" value="WH-like_DNA-bd_sf"/>
</dbReference>
<evidence type="ECO:0000259" key="8">
    <source>
        <dbReference type="Pfam" id="PF08281"/>
    </source>
</evidence>
<evidence type="ECO:0000256" key="2">
    <source>
        <dbReference type="ARBA" id="ARBA00023015"/>
    </source>
</evidence>
<dbReference type="NCBIfam" id="TIGR02937">
    <property type="entry name" value="sigma70-ECF"/>
    <property type="match status" value="1"/>
</dbReference>
<name>A0ABU5IWL5_9BACI</name>
<dbReference type="Pfam" id="PF04542">
    <property type="entry name" value="Sigma70_r2"/>
    <property type="match status" value="1"/>
</dbReference>
<dbReference type="InterPro" id="IPR007627">
    <property type="entry name" value="RNA_pol_sigma70_r2"/>
</dbReference>
<dbReference type="SUPFAM" id="SSF88659">
    <property type="entry name" value="Sigma3 and sigma4 domains of RNA polymerase sigma factors"/>
    <property type="match status" value="1"/>
</dbReference>
<evidence type="ECO:0000256" key="3">
    <source>
        <dbReference type="ARBA" id="ARBA00023082"/>
    </source>
</evidence>
<keyword evidence="10" id="KW-1185">Reference proteome</keyword>
<reference evidence="9 10" key="1">
    <citation type="submission" date="2023-11" db="EMBL/GenBank/DDBJ databases">
        <title>Bacillus jintuensis, isolated from a mudflat on the Beibu Gulf coast.</title>
        <authorList>
            <person name="Li M."/>
        </authorList>
    </citation>
    <scope>NUCLEOTIDE SEQUENCE [LARGE SCALE GENOMIC DNA]</scope>
    <source>
        <strain evidence="9 10">31A1R</strain>
    </source>
</reference>
<dbReference type="InterPro" id="IPR013325">
    <property type="entry name" value="RNA_pol_sigma_r2"/>
</dbReference>
<dbReference type="EMBL" id="JAXOFX010000003">
    <property type="protein sequence ID" value="MDZ5471520.1"/>
    <property type="molecule type" value="Genomic_DNA"/>
</dbReference>
<accession>A0ABU5IWL5</accession>
<dbReference type="PROSITE" id="PS01063">
    <property type="entry name" value="SIGMA70_ECF"/>
    <property type="match status" value="1"/>
</dbReference>
<dbReference type="InterPro" id="IPR000838">
    <property type="entry name" value="RNA_pol_sigma70_ECF_CS"/>
</dbReference>
<feature type="domain" description="RNA polymerase sigma factor 70 region 4 type 2" evidence="8">
    <location>
        <begin position="115"/>
        <end position="167"/>
    </location>
</feature>